<dbReference type="EMBL" id="VYKK01000029">
    <property type="protein sequence ID" value="KAA8997540.1"/>
    <property type="molecule type" value="Genomic_DNA"/>
</dbReference>
<evidence type="ECO:0000313" key="1">
    <source>
        <dbReference type="EMBL" id="KAA8997540.1"/>
    </source>
</evidence>
<dbReference type="PANTHER" id="PTHR30087:SF1">
    <property type="entry name" value="HYPOTHETICAL CYTOSOLIC PROTEIN"/>
    <property type="match status" value="1"/>
</dbReference>
<dbReference type="AlphaFoldDB" id="A0A5J5FV83"/>
<dbReference type="InterPro" id="IPR007553">
    <property type="entry name" value="2-thiour_desulf"/>
</dbReference>
<protein>
    <submittedName>
        <fullName evidence="1">DUF523 domain-containing protein</fullName>
    </submittedName>
</protein>
<dbReference type="PANTHER" id="PTHR30087">
    <property type="entry name" value="INNER MEMBRANE PROTEIN"/>
    <property type="match status" value="1"/>
</dbReference>
<comment type="caution">
    <text evidence="1">The sequence shown here is derived from an EMBL/GenBank/DDBJ whole genome shotgun (WGS) entry which is preliminary data.</text>
</comment>
<dbReference type="OrthoDB" id="9797779at2"/>
<dbReference type="RefSeq" id="WP_150459539.1">
    <property type="nucleotide sequence ID" value="NZ_VYKK01000029.1"/>
</dbReference>
<evidence type="ECO:0000313" key="2">
    <source>
        <dbReference type="Proteomes" id="UP000367750"/>
    </source>
</evidence>
<dbReference type="Proteomes" id="UP000367750">
    <property type="component" value="Unassembled WGS sequence"/>
</dbReference>
<dbReference type="Pfam" id="PF04463">
    <property type="entry name" value="2-thiour_desulf"/>
    <property type="match status" value="1"/>
</dbReference>
<accession>A0A5J5FV83</accession>
<gene>
    <name evidence="1" type="ORF">F4V43_17410</name>
</gene>
<name>A0A5J5FV83_9BACL</name>
<reference evidence="1 2" key="1">
    <citation type="submission" date="2019-09" db="EMBL/GenBank/DDBJ databases">
        <title>Bacillus ochoae sp. nov., Paenibacillus whitsoniae sp. nov., Paenibacillus spiritus sp. nov. Isolated from the Mars Exploration Rover during spacecraft assembly.</title>
        <authorList>
            <person name="Seuylemezian A."/>
            <person name="Vaishampayan P."/>
        </authorList>
    </citation>
    <scope>NUCLEOTIDE SEQUENCE [LARGE SCALE GENOMIC DNA]</scope>
    <source>
        <strain evidence="1 2">MER_111</strain>
    </source>
</reference>
<keyword evidence="2" id="KW-1185">Reference proteome</keyword>
<proteinExistence type="predicted"/>
<organism evidence="1 2">
    <name type="scientific">Paenibacillus spiritus</name>
    <dbReference type="NCBI Taxonomy" id="2496557"/>
    <lineage>
        <taxon>Bacteria</taxon>
        <taxon>Bacillati</taxon>
        <taxon>Bacillota</taxon>
        <taxon>Bacilli</taxon>
        <taxon>Bacillales</taxon>
        <taxon>Paenibacillaceae</taxon>
        <taxon>Paenibacillus</taxon>
    </lineage>
</organism>
<sequence length="155" mass="16632">MWMISACLAGEECRYDGRHGRIDTIARLVREGKAIQVCPEVLGGLSTPREPAEIIGGTGEDVLAGRARVMNRAGEDVTEAFIQGAKQALGQARRMGITKTLLKQNSPSCGSKQIYDGQFAGVRVPGEGVTVALLRQAGIEVYSEDEWIEVIGGED</sequence>